<organism evidence="1 2">
    <name type="scientific">Pseudoduganella dura</name>
    <dbReference type="NCBI Taxonomy" id="321982"/>
    <lineage>
        <taxon>Bacteria</taxon>
        <taxon>Pseudomonadati</taxon>
        <taxon>Pseudomonadota</taxon>
        <taxon>Betaproteobacteria</taxon>
        <taxon>Burkholderiales</taxon>
        <taxon>Oxalobacteraceae</taxon>
        <taxon>Telluria group</taxon>
        <taxon>Pseudoduganella</taxon>
    </lineage>
</organism>
<dbReference type="EMBL" id="WNWM01000002">
    <property type="protein sequence ID" value="MUI13223.1"/>
    <property type="molecule type" value="Genomic_DNA"/>
</dbReference>
<reference evidence="1 2" key="1">
    <citation type="submission" date="2019-11" db="EMBL/GenBank/DDBJ databases">
        <title>Draft Genome Sequences of Six Type Strains of the Genus Massilia.</title>
        <authorList>
            <person name="Miess H."/>
            <person name="Frediansyah A."/>
            <person name="Goeker M."/>
            <person name="Gross H."/>
        </authorList>
    </citation>
    <scope>NUCLEOTIDE SEQUENCE [LARGE SCALE GENOMIC DNA]</scope>
    <source>
        <strain evidence="1 2">DSM 17513</strain>
    </source>
</reference>
<dbReference type="OrthoDB" id="9958790at2"/>
<comment type="caution">
    <text evidence="1">The sequence shown here is derived from an EMBL/GenBank/DDBJ whole genome shotgun (WGS) entry which is preliminary data.</text>
</comment>
<dbReference type="AlphaFoldDB" id="A0A6I3XFW9"/>
<proteinExistence type="predicted"/>
<name>A0A6I3XFW9_9BURK</name>
<gene>
    <name evidence="1" type="ORF">GJV26_12240</name>
</gene>
<dbReference type="Proteomes" id="UP000431684">
    <property type="component" value="Unassembled WGS sequence"/>
</dbReference>
<dbReference type="RefSeq" id="WP_155709053.1">
    <property type="nucleotide sequence ID" value="NZ_BMWU01000011.1"/>
</dbReference>
<protein>
    <submittedName>
        <fullName evidence="1">Uncharacterized protein</fullName>
    </submittedName>
</protein>
<sequence>MNRRRPALATVLVTRVPAALSACSIAVYFACSEGIGNHLAMLWHAARAIAEHLL</sequence>
<evidence type="ECO:0000313" key="2">
    <source>
        <dbReference type="Proteomes" id="UP000431684"/>
    </source>
</evidence>
<keyword evidence="2" id="KW-1185">Reference proteome</keyword>
<evidence type="ECO:0000313" key="1">
    <source>
        <dbReference type="EMBL" id="MUI13223.1"/>
    </source>
</evidence>
<accession>A0A6I3XFW9</accession>